<dbReference type="EMBL" id="LNQE01000072">
    <property type="protein sequence ID" value="KUG29534.1"/>
    <property type="molecule type" value="Genomic_DNA"/>
</dbReference>
<dbReference type="PANTHER" id="PTHR33713:SF11">
    <property type="entry name" value="PREVENT-HOST-DEATH FAMILY PROTEIN"/>
    <property type="match status" value="1"/>
</dbReference>
<name>A0A0W8G924_9ZZZZ</name>
<dbReference type="InterPro" id="IPR051405">
    <property type="entry name" value="phD/YefM_antitoxin"/>
</dbReference>
<reference evidence="2" key="1">
    <citation type="journal article" date="2015" name="Proc. Natl. Acad. Sci. U.S.A.">
        <title>Networks of energetic and metabolic interactions define dynamics in microbial communities.</title>
        <authorList>
            <person name="Embree M."/>
            <person name="Liu J.K."/>
            <person name="Al-Bassam M.M."/>
            <person name="Zengler K."/>
        </authorList>
    </citation>
    <scope>NUCLEOTIDE SEQUENCE</scope>
</reference>
<dbReference type="AlphaFoldDB" id="A0A0W8G924"/>
<organism evidence="2">
    <name type="scientific">hydrocarbon metagenome</name>
    <dbReference type="NCBI Taxonomy" id="938273"/>
    <lineage>
        <taxon>unclassified sequences</taxon>
        <taxon>metagenomes</taxon>
        <taxon>ecological metagenomes</taxon>
    </lineage>
</organism>
<sequence length="96" mass="10610">MQLHSDIKPISWLKNNAKQLIETVAETGNPMVITQNGEAKAVVMNVKAYDQMQESLALLRMLADSAHDVEAGQLRDSDAVFADIRTMIAEKRNGRG</sequence>
<dbReference type="InterPro" id="IPR036165">
    <property type="entry name" value="YefM-like_sf"/>
</dbReference>
<proteinExistence type="inferred from homology"/>
<protein>
    <submittedName>
        <fullName evidence="2">Prevent host death protein, phd antitoxin a</fullName>
    </submittedName>
</protein>
<dbReference type="PANTHER" id="PTHR33713">
    <property type="entry name" value="ANTITOXIN YAFN-RELATED"/>
    <property type="match status" value="1"/>
</dbReference>
<dbReference type="InterPro" id="IPR006442">
    <property type="entry name" value="Antitoxin_Phd/YefM"/>
</dbReference>
<dbReference type="SUPFAM" id="SSF143120">
    <property type="entry name" value="YefM-like"/>
    <property type="match status" value="1"/>
</dbReference>
<gene>
    <name evidence="2" type="ORF">ASZ90_000576</name>
</gene>
<evidence type="ECO:0000313" key="2">
    <source>
        <dbReference type="EMBL" id="KUG29534.1"/>
    </source>
</evidence>
<dbReference type="Gene3D" id="3.40.1620.10">
    <property type="entry name" value="YefM-like domain"/>
    <property type="match status" value="1"/>
</dbReference>
<comment type="similarity">
    <text evidence="1">Belongs to the phD/YefM antitoxin family.</text>
</comment>
<evidence type="ECO:0000256" key="1">
    <source>
        <dbReference type="ARBA" id="ARBA00009981"/>
    </source>
</evidence>
<dbReference type="NCBIfam" id="TIGR01552">
    <property type="entry name" value="phd_fam"/>
    <property type="match status" value="1"/>
</dbReference>
<accession>A0A0W8G924</accession>
<comment type="caution">
    <text evidence="2">The sequence shown here is derived from an EMBL/GenBank/DDBJ whole genome shotgun (WGS) entry which is preliminary data.</text>
</comment>
<dbReference type="Pfam" id="PF02604">
    <property type="entry name" value="PhdYeFM_antitox"/>
    <property type="match status" value="1"/>
</dbReference>